<organism evidence="1 2">
    <name type="scientific">Entomophthora muscae</name>
    <dbReference type="NCBI Taxonomy" id="34485"/>
    <lineage>
        <taxon>Eukaryota</taxon>
        <taxon>Fungi</taxon>
        <taxon>Fungi incertae sedis</taxon>
        <taxon>Zoopagomycota</taxon>
        <taxon>Entomophthoromycotina</taxon>
        <taxon>Entomophthoromycetes</taxon>
        <taxon>Entomophthorales</taxon>
        <taxon>Entomophthoraceae</taxon>
        <taxon>Entomophthora</taxon>
    </lineage>
</organism>
<keyword evidence="1" id="KW-0436">Ligase</keyword>
<evidence type="ECO:0000313" key="2">
    <source>
        <dbReference type="Proteomes" id="UP001165960"/>
    </source>
</evidence>
<sequence length="271" mass="29849">MKLISVLYAVSATRVPNVYVFARNGTSANCVTSTIITLRRLLSERYIVRRIYAAQLGRERWKSSASLLVIPGGRDVPYLSDLLREANANIIDYVKDGGKCLGFCAGAYYASARVEFEVGDPIMEVVGERPLKFFPGTCKGAAFPGFDYASDAGARASNITLESSHLTFPIYWNGGGAFIQAESYKGIDVLARYKDIPDNSSNVAVIHTRVNQGRALLSAVHAEYILSPDSILYSAIHPIQPKIDDLVREWLKLLELDVKSASTKNSENKYI</sequence>
<comment type="caution">
    <text evidence="1">The sequence shown here is derived from an EMBL/GenBank/DDBJ whole genome shotgun (WGS) entry which is preliminary data.</text>
</comment>
<gene>
    <name evidence="1" type="primary">BPL1_13</name>
    <name evidence="1" type="ORF">DSO57_1022472</name>
</gene>
<dbReference type="EC" id="6.3.4.-" evidence="1"/>
<accession>A0ACC2SSE5</accession>
<proteinExistence type="predicted"/>
<keyword evidence="2" id="KW-1185">Reference proteome</keyword>
<dbReference type="Proteomes" id="UP001165960">
    <property type="component" value="Unassembled WGS sequence"/>
</dbReference>
<name>A0ACC2SSE5_9FUNG</name>
<evidence type="ECO:0000313" key="1">
    <source>
        <dbReference type="EMBL" id="KAJ9065171.1"/>
    </source>
</evidence>
<protein>
    <submittedName>
        <fullName evidence="1">Biotin holocarboxylase synthetase</fullName>
        <ecNumber evidence="1">6.3.4.-</ecNumber>
    </submittedName>
</protein>
<reference evidence="1" key="1">
    <citation type="submission" date="2022-04" db="EMBL/GenBank/DDBJ databases">
        <title>Genome of the entomopathogenic fungus Entomophthora muscae.</title>
        <authorList>
            <person name="Elya C."/>
            <person name="Lovett B.R."/>
            <person name="Lee E."/>
            <person name="Macias A.M."/>
            <person name="Hajek A.E."/>
            <person name="De Bivort B.L."/>
            <person name="Kasson M.T."/>
            <person name="De Fine Licht H.H."/>
            <person name="Stajich J.E."/>
        </authorList>
    </citation>
    <scope>NUCLEOTIDE SEQUENCE</scope>
    <source>
        <strain evidence="1">Berkeley</strain>
    </source>
</reference>
<dbReference type="EMBL" id="QTSX02004373">
    <property type="protein sequence ID" value="KAJ9065171.1"/>
    <property type="molecule type" value="Genomic_DNA"/>
</dbReference>